<dbReference type="Pfam" id="PF04055">
    <property type="entry name" value="Radical_SAM"/>
    <property type="match status" value="1"/>
</dbReference>
<evidence type="ECO:0000313" key="12">
    <source>
        <dbReference type="Proteomes" id="UP000551878"/>
    </source>
</evidence>
<name>A0A840QRG0_9BACI</name>
<keyword evidence="4 9" id="KW-0949">S-adenosyl-L-methionine</keyword>
<organism evidence="11 12">
    <name type="scientific">Texcoconibacillus texcoconensis</name>
    <dbReference type="NCBI Taxonomy" id="1095777"/>
    <lineage>
        <taxon>Bacteria</taxon>
        <taxon>Bacillati</taxon>
        <taxon>Bacillota</taxon>
        <taxon>Bacilli</taxon>
        <taxon>Bacillales</taxon>
        <taxon>Bacillaceae</taxon>
        <taxon>Texcoconibacillus</taxon>
    </lineage>
</organism>
<accession>A0A840QRG0</accession>
<keyword evidence="9" id="KW-0004">4Fe-4S</keyword>
<evidence type="ECO:0000313" key="11">
    <source>
        <dbReference type="EMBL" id="MBB5173954.1"/>
    </source>
</evidence>
<dbReference type="SFLD" id="SFLDF00562">
    <property type="entry name" value="HemN-like__clustered_with_heat"/>
    <property type="match status" value="1"/>
</dbReference>
<sequence>MIQAVYVHVPFCEQICHYCDFNKFYYQYQPVDEYLQCCDQEMKRVTSLYPPEEIRSIYVGGGTPTALKSTELDKLLSSIAHHFPKRASDIEYTVEINPGNVGVEELKQLKQRGVNRLSIGAQTFNEQLLKKIGRDHAPGDVERTIKAARKVGFNNISIDLMYALPGQTLEGFRDTLAEAFRLDVDHVSSYALKIEAKTVFYQRWKQGVLPLPSEETEAEMFQVLIEEMEKNGYSQYEISNFAKRGYESVHNLTYWNNEGYYGVGAGAHSYMGGVRRENLGPLPKYMTSIKEGELPIREEHHVSKREMMEEEMFMGLRKKAGVSKSMFREKYDIELRKVFADALDYLTEKGFIKETDEAVSLTEEGIYFGNDVFEQFLLGEE</sequence>
<protein>
    <recommendedName>
        <fullName evidence="2 9">Heme chaperone HemW</fullName>
    </recommendedName>
</protein>
<keyword evidence="8 9" id="KW-0143">Chaperone</keyword>
<comment type="function">
    <text evidence="9">Probably acts as a heme chaperone, transferring heme to an unknown acceptor. Binds one molecule of heme per monomer, possibly covalently. Binds 1 [4Fe-4S] cluster. The cluster is coordinated with 3 cysteines and an exchangeable S-adenosyl-L-methionine.</text>
</comment>
<comment type="subcellular location">
    <subcellularLocation>
        <location evidence="9">Cytoplasm</location>
    </subcellularLocation>
</comment>
<evidence type="ECO:0000256" key="4">
    <source>
        <dbReference type="ARBA" id="ARBA00022691"/>
    </source>
</evidence>
<keyword evidence="6 9" id="KW-0408">Iron</keyword>
<evidence type="ECO:0000256" key="3">
    <source>
        <dbReference type="ARBA" id="ARBA00022617"/>
    </source>
</evidence>
<dbReference type="InterPro" id="IPR004559">
    <property type="entry name" value="HemW-like"/>
</dbReference>
<evidence type="ECO:0000256" key="5">
    <source>
        <dbReference type="ARBA" id="ARBA00022723"/>
    </source>
</evidence>
<evidence type="ECO:0000256" key="9">
    <source>
        <dbReference type="RuleBase" id="RU364116"/>
    </source>
</evidence>
<keyword evidence="11" id="KW-0560">Oxidoreductase</keyword>
<dbReference type="SUPFAM" id="SSF102114">
    <property type="entry name" value="Radical SAM enzymes"/>
    <property type="match status" value="1"/>
</dbReference>
<dbReference type="InterPro" id="IPR006638">
    <property type="entry name" value="Elp3/MiaA/NifB-like_rSAM"/>
</dbReference>
<dbReference type="InterPro" id="IPR034505">
    <property type="entry name" value="Coproporphyrinogen-III_oxidase"/>
</dbReference>
<evidence type="ECO:0000256" key="2">
    <source>
        <dbReference type="ARBA" id="ARBA00017228"/>
    </source>
</evidence>
<dbReference type="SMART" id="SM00729">
    <property type="entry name" value="Elp3"/>
    <property type="match status" value="1"/>
</dbReference>
<dbReference type="PROSITE" id="PS51918">
    <property type="entry name" value="RADICAL_SAM"/>
    <property type="match status" value="1"/>
</dbReference>
<keyword evidence="5 9" id="KW-0479">Metal-binding</keyword>
<dbReference type="GO" id="GO:0004109">
    <property type="term" value="F:coproporphyrinogen oxidase activity"/>
    <property type="evidence" value="ECO:0007669"/>
    <property type="project" value="InterPro"/>
</dbReference>
<dbReference type="GO" id="GO:0006779">
    <property type="term" value="P:porphyrin-containing compound biosynthetic process"/>
    <property type="evidence" value="ECO:0007669"/>
    <property type="project" value="InterPro"/>
</dbReference>
<keyword evidence="3 9" id="KW-0349">Heme</keyword>
<dbReference type="SFLD" id="SFLDF00288">
    <property type="entry name" value="HemN-like__clustered_with_nucl"/>
    <property type="match status" value="1"/>
</dbReference>
<evidence type="ECO:0000256" key="6">
    <source>
        <dbReference type="ARBA" id="ARBA00023004"/>
    </source>
</evidence>
<evidence type="ECO:0000256" key="1">
    <source>
        <dbReference type="ARBA" id="ARBA00006100"/>
    </source>
</evidence>
<dbReference type="SFLD" id="SFLDG01065">
    <property type="entry name" value="anaerobic_coproporphyrinogen-I"/>
    <property type="match status" value="1"/>
</dbReference>
<dbReference type="AlphaFoldDB" id="A0A840QRG0"/>
<keyword evidence="7 9" id="KW-0411">Iron-sulfur</keyword>
<dbReference type="PANTHER" id="PTHR13932:SF5">
    <property type="entry name" value="RADICAL S-ADENOSYL METHIONINE DOMAIN-CONTAINING PROTEIN 1, MITOCHONDRIAL"/>
    <property type="match status" value="1"/>
</dbReference>
<dbReference type="RefSeq" id="WP_184664386.1">
    <property type="nucleotide sequence ID" value="NZ_JACHHB010000009.1"/>
</dbReference>
<dbReference type="GO" id="GO:0046872">
    <property type="term" value="F:metal ion binding"/>
    <property type="evidence" value="ECO:0007669"/>
    <property type="project" value="UniProtKB-UniRule"/>
</dbReference>
<dbReference type="EMBL" id="JACHHB010000009">
    <property type="protein sequence ID" value="MBB5173954.1"/>
    <property type="molecule type" value="Genomic_DNA"/>
</dbReference>
<dbReference type="InterPro" id="IPR007197">
    <property type="entry name" value="rSAM"/>
</dbReference>
<dbReference type="Proteomes" id="UP000551878">
    <property type="component" value="Unassembled WGS sequence"/>
</dbReference>
<evidence type="ECO:0000259" key="10">
    <source>
        <dbReference type="PROSITE" id="PS51918"/>
    </source>
</evidence>
<dbReference type="InterPro" id="IPR013785">
    <property type="entry name" value="Aldolase_TIM"/>
</dbReference>
<dbReference type="GO" id="GO:0005737">
    <property type="term" value="C:cytoplasm"/>
    <property type="evidence" value="ECO:0007669"/>
    <property type="project" value="UniProtKB-SubCell"/>
</dbReference>
<proteinExistence type="inferred from homology"/>
<dbReference type="InterPro" id="IPR058240">
    <property type="entry name" value="rSAM_sf"/>
</dbReference>
<dbReference type="SFLD" id="SFLDG01082">
    <property type="entry name" value="B12-binding_domain_containing"/>
    <property type="match status" value="1"/>
</dbReference>
<comment type="similarity">
    <text evidence="1">Belongs to the anaerobic coproporphyrinogen-III oxidase family. HemW subfamily.</text>
</comment>
<dbReference type="SFLD" id="SFLDS00029">
    <property type="entry name" value="Radical_SAM"/>
    <property type="match status" value="1"/>
</dbReference>
<dbReference type="PANTHER" id="PTHR13932">
    <property type="entry name" value="COPROPORPHYRINIGEN III OXIDASE"/>
    <property type="match status" value="1"/>
</dbReference>
<dbReference type="Pfam" id="PF06969">
    <property type="entry name" value="HemN_C"/>
    <property type="match status" value="1"/>
</dbReference>
<keyword evidence="12" id="KW-1185">Reference proteome</keyword>
<dbReference type="InterPro" id="IPR010723">
    <property type="entry name" value="HemN_C"/>
</dbReference>
<keyword evidence="9" id="KW-0963">Cytoplasm</keyword>
<reference evidence="11 12" key="1">
    <citation type="submission" date="2020-08" db="EMBL/GenBank/DDBJ databases">
        <title>Genomic Encyclopedia of Type Strains, Phase IV (KMG-IV): sequencing the most valuable type-strain genomes for metagenomic binning, comparative biology and taxonomic classification.</title>
        <authorList>
            <person name="Goeker M."/>
        </authorList>
    </citation>
    <scope>NUCLEOTIDE SEQUENCE [LARGE SCALE GENOMIC DNA]</scope>
    <source>
        <strain evidence="11 12">DSM 24696</strain>
    </source>
</reference>
<dbReference type="Gene3D" id="3.20.20.70">
    <property type="entry name" value="Aldolase class I"/>
    <property type="match status" value="1"/>
</dbReference>
<evidence type="ECO:0000256" key="7">
    <source>
        <dbReference type="ARBA" id="ARBA00023014"/>
    </source>
</evidence>
<feature type="domain" description="Radical SAM core" evidence="10">
    <location>
        <begin position="1"/>
        <end position="234"/>
    </location>
</feature>
<gene>
    <name evidence="11" type="ORF">HNQ41_002144</name>
</gene>
<comment type="caution">
    <text evidence="11">The sequence shown here is derived from an EMBL/GenBank/DDBJ whole genome shotgun (WGS) entry which is preliminary data.</text>
</comment>
<dbReference type="NCBIfam" id="TIGR00539">
    <property type="entry name" value="hemN_rel"/>
    <property type="match status" value="1"/>
</dbReference>
<evidence type="ECO:0000256" key="8">
    <source>
        <dbReference type="ARBA" id="ARBA00023186"/>
    </source>
</evidence>
<dbReference type="GO" id="GO:0051539">
    <property type="term" value="F:4 iron, 4 sulfur cluster binding"/>
    <property type="evidence" value="ECO:0007669"/>
    <property type="project" value="UniProtKB-UniRule"/>
</dbReference>